<organism evidence="2 3">
    <name type="scientific">Candidatus Magnetobacterium casense</name>
    <dbReference type="NCBI Taxonomy" id="1455061"/>
    <lineage>
        <taxon>Bacteria</taxon>
        <taxon>Pseudomonadati</taxon>
        <taxon>Nitrospirota</taxon>
        <taxon>Thermodesulfovibrionia</taxon>
        <taxon>Thermodesulfovibrionales</taxon>
        <taxon>Candidatus Magnetobacteriaceae</taxon>
        <taxon>Candidatus Magnetobacterium</taxon>
    </lineage>
</organism>
<protein>
    <submittedName>
        <fullName evidence="2">Uncharacterized protein</fullName>
    </submittedName>
</protein>
<name>A0ABS6S0J1_9BACT</name>
<accession>A0ABS6S0J1</accession>
<sequence>MLEKYVELKIDTVMAILEEREKATEVMARNIVNTRTAEMERAFVLQEQHTKDISNVQGQISGPLGLELRMRSQEQSRGVMDAKLYLIIIGLPLAVSVTIAVIINIFLAHVFK</sequence>
<evidence type="ECO:0000313" key="3">
    <source>
        <dbReference type="Proteomes" id="UP001196980"/>
    </source>
</evidence>
<evidence type="ECO:0000313" key="2">
    <source>
        <dbReference type="EMBL" id="MBV6342377.1"/>
    </source>
</evidence>
<comment type="caution">
    <text evidence="2">The sequence shown here is derived from an EMBL/GenBank/DDBJ whole genome shotgun (WGS) entry which is preliminary data.</text>
</comment>
<keyword evidence="1" id="KW-1133">Transmembrane helix</keyword>
<reference evidence="2 3" key="1">
    <citation type="journal article" date="2020" name="J Geophys Res Biogeosci">
        <title>Magnetotaxis as an Adaptation to Enable Bacterial Shuttling of Microbial Sulfur and Sulfur Cycling Across Aquatic Oxic#Anoxic Interfaces.</title>
        <authorList>
            <person name="Li J."/>
            <person name="Liu P."/>
            <person name="Wang J."/>
            <person name="Roberts A.P."/>
            <person name="Pan Y."/>
        </authorList>
    </citation>
    <scope>NUCLEOTIDE SEQUENCE [LARGE SCALE GENOMIC DNA]</scope>
    <source>
        <strain evidence="2 3">MYR-1_YQ</strain>
    </source>
</reference>
<keyword evidence="1" id="KW-0472">Membrane</keyword>
<evidence type="ECO:0000256" key="1">
    <source>
        <dbReference type="SAM" id="Phobius"/>
    </source>
</evidence>
<dbReference type="EMBL" id="JABXWD010000245">
    <property type="protein sequence ID" value="MBV6342377.1"/>
    <property type="molecule type" value="Genomic_DNA"/>
</dbReference>
<proteinExistence type="predicted"/>
<dbReference type="Proteomes" id="UP001196980">
    <property type="component" value="Unassembled WGS sequence"/>
</dbReference>
<keyword evidence="3" id="KW-1185">Reference proteome</keyword>
<keyword evidence="1" id="KW-0812">Transmembrane</keyword>
<gene>
    <name evidence="2" type="ORF">HWQ67_12350</name>
</gene>
<feature type="transmembrane region" description="Helical" evidence="1">
    <location>
        <begin position="84"/>
        <end position="111"/>
    </location>
</feature>